<feature type="transmembrane region" description="Helical" evidence="1">
    <location>
        <begin position="5"/>
        <end position="24"/>
    </location>
</feature>
<feature type="transmembrane region" description="Helical" evidence="1">
    <location>
        <begin position="341"/>
        <end position="362"/>
    </location>
</feature>
<proteinExistence type="predicted"/>
<feature type="transmembrane region" description="Helical" evidence="1">
    <location>
        <begin position="113"/>
        <end position="135"/>
    </location>
</feature>
<feature type="transmembrane region" description="Helical" evidence="1">
    <location>
        <begin position="183"/>
        <end position="209"/>
    </location>
</feature>
<dbReference type="Pfam" id="PF07690">
    <property type="entry name" value="MFS_1"/>
    <property type="match status" value="1"/>
</dbReference>
<feature type="transmembrane region" description="Helical" evidence="1">
    <location>
        <begin position="248"/>
        <end position="269"/>
    </location>
</feature>
<feature type="transmembrane region" description="Helical" evidence="1">
    <location>
        <begin position="141"/>
        <end position="162"/>
    </location>
</feature>
<dbReference type="AlphaFoldDB" id="T1DG82"/>
<sequence>MGYQIVVGGLSIFIVIVLGAPVWVFAVIEAFSYGIGAFFAYTGGMLADRFGAKRIAIIGNSLIPVLSFTGLFRNYAAAGSMYITGWWSRNLRSPPRKTLLIESSTPQDRSKAFGFLHGLDVGGGIIASVLLITLYELGYPFFDHILISIVPMIISTFLIVATKKTNRERIEESDKPTKEETRTTTGIFIVTALFGFSYFSIGFPILTAAQTTSSIVSGLFVYPIFMIFSALGGFVYSRTKIKKEIKQLGIFGYALAGLGTIGIFLVLLLHLNIEAYYLAVAVLGLGMSSVETFEPSIISKIVRGTKAGTGMGKLSFFRSIGMFSGNIIVGLLYLISPEYSYLYAASVSVVAAAVVLITGSSFSERRHSQSGL</sequence>
<name>T1DG82_9ZZZZ</name>
<evidence type="ECO:0000313" key="2">
    <source>
        <dbReference type="EMBL" id="EQD80339.1"/>
    </source>
</evidence>
<dbReference type="InterPro" id="IPR011701">
    <property type="entry name" value="MFS"/>
</dbReference>
<dbReference type="SUPFAM" id="SSF103473">
    <property type="entry name" value="MFS general substrate transporter"/>
    <property type="match status" value="1"/>
</dbReference>
<gene>
    <name evidence="2" type="ORF">B1A_00991</name>
</gene>
<comment type="caution">
    <text evidence="2">The sequence shown here is derived from an EMBL/GenBank/DDBJ whole genome shotgun (WGS) entry which is preliminary data.</text>
</comment>
<organism evidence="2">
    <name type="scientific">mine drainage metagenome</name>
    <dbReference type="NCBI Taxonomy" id="410659"/>
    <lineage>
        <taxon>unclassified sequences</taxon>
        <taxon>metagenomes</taxon>
        <taxon>ecological metagenomes</taxon>
    </lineage>
</organism>
<reference evidence="2" key="2">
    <citation type="journal article" date="2014" name="ISME J.">
        <title>Microbial stratification in low pH oxic and suboxic macroscopic growths along an acid mine drainage.</title>
        <authorList>
            <person name="Mendez-Garcia C."/>
            <person name="Mesa V."/>
            <person name="Sprenger R.R."/>
            <person name="Richter M."/>
            <person name="Diez M.S."/>
            <person name="Solano J."/>
            <person name="Bargiela R."/>
            <person name="Golyshina O.V."/>
            <person name="Manteca A."/>
            <person name="Ramos J.L."/>
            <person name="Gallego J.R."/>
            <person name="Llorente I."/>
            <person name="Martins Dos Santos V.A."/>
            <person name="Jensen O.N."/>
            <person name="Pelaez A.I."/>
            <person name="Sanchez J."/>
            <person name="Ferrer M."/>
        </authorList>
    </citation>
    <scope>NUCLEOTIDE SEQUENCE</scope>
</reference>
<feature type="transmembrane region" description="Helical" evidence="1">
    <location>
        <begin position="215"/>
        <end position="236"/>
    </location>
</feature>
<keyword evidence="1" id="KW-1133">Transmembrane helix</keyword>
<dbReference type="PANTHER" id="PTHR23518:SF2">
    <property type="entry name" value="MAJOR FACILITATOR SUPERFAMILY TRANSPORTER"/>
    <property type="match status" value="1"/>
</dbReference>
<feature type="transmembrane region" description="Helical" evidence="1">
    <location>
        <begin position="275"/>
        <end position="293"/>
    </location>
</feature>
<keyword evidence="1" id="KW-0472">Membrane</keyword>
<dbReference type="Gene3D" id="1.20.1250.20">
    <property type="entry name" value="MFS general substrate transporter like domains"/>
    <property type="match status" value="1"/>
</dbReference>
<evidence type="ECO:0000256" key="1">
    <source>
        <dbReference type="SAM" id="Phobius"/>
    </source>
</evidence>
<accession>T1DG82</accession>
<reference evidence="2" key="1">
    <citation type="submission" date="2013-08" db="EMBL/GenBank/DDBJ databases">
        <authorList>
            <person name="Mendez C."/>
            <person name="Richter M."/>
            <person name="Ferrer M."/>
            <person name="Sanchez J."/>
        </authorList>
    </citation>
    <scope>NUCLEOTIDE SEQUENCE</scope>
</reference>
<keyword evidence="1" id="KW-0812">Transmembrane</keyword>
<dbReference type="PANTHER" id="PTHR23518">
    <property type="entry name" value="C-METHYLTRANSFERASE"/>
    <property type="match status" value="1"/>
</dbReference>
<dbReference type="InterPro" id="IPR036259">
    <property type="entry name" value="MFS_trans_sf"/>
</dbReference>
<dbReference type="EMBL" id="AUZX01000752">
    <property type="protein sequence ID" value="EQD80339.1"/>
    <property type="molecule type" value="Genomic_DNA"/>
</dbReference>
<dbReference type="GO" id="GO:0022857">
    <property type="term" value="F:transmembrane transporter activity"/>
    <property type="evidence" value="ECO:0007669"/>
    <property type="project" value="InterPro"/>
</dbReference>
<protein>
    <submittedName>
        <fullName evidence="2">Major facilitator superfamily MFS_1</fullName>
    </submittedName>
</protein>
<feature type="transmembrane region" description="Helical" evidence="1">
    <location>
        <begin position="314"/>
        <end position="335"/>
    </location>
</feature>